<dbReference type="Pfam" id="PF02826">
    <property type="entry name" value="2-Hacid_dh_C"/>
    <property type="match status" value="1"/>
</dbReference>
<dbReference type="PANTHER" id="PTHR43333:SF1">
    <property type="entry name" value="D-ISOMER SPECIFIC 2-HYDROXYACID DEHYDROGENASE NAD-BINDING DOMAIN-CONTAINING PROTEIN"/>
    <property type="match status" value="1"/>
</dbReference>
<reference evidence="4 5" key="1">
    <citation type="journal article" date="2015" name="Plant Cell">
        <title>Oil accumulation by the oleaginous diatom Fistulifera solaris as revealed by the genome and transcriptome.</title>
        <authorList>
            <person name="Tanaka T."/>
            <person name="Maeda Y."/>
            <person name="Veluchamy A."/>
            <person name="Tanaka M."/>
            <person name="Abida H."/>
            <person name="Marechal E."/>
            <person name="Bowler C."/>
            <person name="Muto M."/>
            <person name="Sunaga Y."/>
            <person name="Tanaka M."/>
            <person name="Yoshino T."/>
            <person name="Taniguchi T."/>
            <person name="Fukuda Y."/>
            <person name="Nemoto M."/>
            <person name="Matsumoto M."/>
            <person name="Wong P.S."/>
            <person name="Aburatani S."/>
            <person name="Fujibuchi W."/>
        </authorList>
    </citation>
    <scope>NUCLEOTIDE SEQUENCE [LARGE SCALE GENOMIC DNA]</scope>
    <source>
        <strain evidence="4 5">JPCC DA0580</strain>
    </source>
</reference>
<dbReference type="InterPro" id="IPR036291">
    <property type="entry name" value="NAD(P)-bd_dom_sf"/>
</dbReference>
<keyword evidence="5" id="KW-1185">Reference proteome</keyword>
<sequence length="359" mass="39276">MSRTTVDHSLFWNREISSKLSYDANAPIVKEAKIISLSDVNDPSNGPLNNPTNDLPQGSRLLAVGGSIDDFDVELLKREGANTIFVSHPLARDPLDRLLQEIPSIEWIHSRSAGMDFVASPTLTSFQGKVTNAKGLYSSTLAEYTMMACSYFAKDLPRLLKNKGFKNWEKYNVLELRGSTLGIVGYGDIGRAAARLAVAYGMKVIALRRRPVPDDLCSVVYGNDKESLNRLFAECDYILCAAPLTAETNGMIGKEQFDAAKSGAVFINVGRGPIVDEDALVEALKDGRLKGAGLDVFATEPLSKSSPLWELDNVLLSPHNMDQTATFTYESTSFFVEENLPRFVRGLPLLNPVDASAGY</sequence>
<feature type="domain" description="D-isomer specific 2-hydroxyacid dehydrogenase NAD-binding" evidence="3">
    <location>
        <begin position="148"/>
        <end position="319"/>
    </location>
</feature>
<evidence type="ECO:0000256" key="2">
    <source>
        <dbReference type="ARBA" id="ARBA00023027"/>
    </source>
</evidence>
<dbReference type="AlphaFoldDB" id="A0A1Z5JEY6"/>
<dbReference type="SUPFAM" id="SSF52283">
    <property type="entry name" value="Formate/glycerate dehydrogenase catalytic domain-like"/>
    <property type="match status" value="1"/>
</dbReference>
<name>A0A1Z5JEY6_FISSO</name>
<organism evidence="4 5">
    <name type="scientific">Fistulifera solaris</name>
    <name type="common">Oleaginous diatom</name>
    <dbReference type="NCBI Taxonomy" id="1519565"/>
    <lineage>
        <taxon>Eukaryota</taxon>
        <taxon>Sar</taxon>
        <taxon>Stramenopiles</taxon>
        <taxon>Ochrophyta</taxon>
        <taxon>Bacillariophyta</taxon>
        <taxon>Bacillariophyceae</taxon>
        <taxon>Bacillariophycidae</taxon>
        <taxon>Naviculales</taxon>
        <taxon>Naviculaceae</taxon>
        <taxon>Fistulifera</taxon>
    </lineage>
</organism>
<gene>
    <name evidence="4" type="ORF">FisN_1Hh253</name>
</gene>
<dbReference type="InterPro" id="IPR029753">
    <property type="entry name" value="D-isomer_DH_CS"/>
</dbReference>
<evidence type="ECO:0000259" key="3">
    <source>
        <dbReference type="Pfam" id="PF02826"/>
    </source>
</evidence>
<dbReference type="GO" id="GO:0051287">
    <property type="term" value="F:NAD binding"/>
    <property type="evidence" value="ECO:0007669"/>
    <property type="project" value="InterPro"/>
</dbReference>
<dbReference type="EMBL" id="BDSP01000050">
    <property type="protein sequence ID" value="GAX12321.1"/>
    <property type="molecule type" value="Genomic_DNA"/>
</dbReference>
<evidence type="ECO:0000256" key="1">
    <source>
        <dbReference type="ARBA" id="ARBA00023002"/>
    </source>
</evidence>
<comment type="caution">
    <text evidence="4">The sequence shown here is derived from an EMBL/GenBank/DDBJ whole genome shotgun (WGS) entry which is preliminary data.</text>
</comment>
<evidence type="ECO:0000313" key="4">
    <source>
        <dbReference type="EMBL" id="GAX12321.1"/>
    </source>
</evidence>
<dbReference type="PANTHER" id="PTHR43333">
    <property type="entry name" value="2-HACID_DH_C DOMAIN-CONTAINING PROTEIN"/>
    <property type="match status" value="1"/>
</dbReference>
<dbReference type="InterPro" id="IPR006140">
    <property type="entry name" value="D-isomer_DH_NAD-bd"/>
</dbReference>
<dbReference type="Gene3D" id="3.40.50.720">
    <property type="entry name" value="NAD(P)-binding Rossmann-like Domain"/>
    <property type="match status" value="2"/>
</dbReference>
<evidence type="ECO:0000313" key="5">
    <source>
        <dbReference type="Proteomes" id="UP000198406"/>
    </source>
</evidence>
<accession>A0A1Z5JEY6</accession>
<dbReference type="CDD" id="cd05300">
    <property type="entry name" value="2-Hacid_dh_1"/>
    <property type="match status" value="1"/>
</dbReference>
<dbReference type="Proteomes" id="UP000198406">
    <property type="component" value="Unassembled WGS sequence"/>
</dbReference>
<dbReference type="InParanoid" id="A0A1Z5JEY6"/>
<keyword evidence="1" id="KW-0560">Oxidoreductase</keyword>
<keyword evidence="2" id="KW-0520">NAD</keyword>
<dbReference type="GO" id="GO:0016491">
    <property type="term" value="F:oxidoreductase activity"/>
    <property type="evidence" value="ECO:0007669"/>
    <property type="project" value="UniProtKB-KW"/>
</dbReference>
<dbReference type="OrthoDB" id="298012at2759"/>
<protein>
    <recommendedName>
        <fullName evidence="3">D-isomer specific 2-hydroxyacid dehydrogenase NAD-binding domain-containing protein</fullName>
    </recommendedName>
</protein>
<dbReference type="SUPFAM" id="SSF51735">
    <property type="entry name" value="NAD(P)-binding Rossmann-fold domains"/>
    <property type="match status" value="1"/>
</dbReference>
<dbReference type="PROSITE" id="PS00671">
    <property type="entry name" value="D_2_HYDROXYACID_DH_3"/>
    <property type="match status" value="1"/>
</dbReference>
<proteinExistence type="predicted"/>